<feature type="region of interest" description="Disordered" evidence="3">
    <location>
        <begin position="1"/>
        <end position="40"/>
    </location>
</feature>
<name>A0A9D4CAT5_DREPO</name>
<reference evidence="4" key="2">
    <citation type="submission" date="2020-11" db="EMBL/GenBank/DDBJ databases">
        <authorList>
            <person name="McCartney M.A."/>
            <person name="Auch B."/>
            <person name="Kono T."/>
            <person name="Mallez S."/>
            <person name="Becker A."/>
            <person name="Gohl D.M."/>
            <person name="Silverstein K.A.T."/>
            <person name="Koren S."/>
            <person name="Bechman K.B."/>
            <person name="Herman A."/>
            <person name="Abrahante J.E."/>
            <person name="Garbe J."/>
        </authorList>
    </citation>
    <scope>NUCLEOTIDE SEQUENCE</scope>
    <source>
        <strain evidence="4">Duluth1</strain>
        <tissue evidence="4">Whole animal</tissue>
    </source>
</reference>
<dbReference type="Proteomes" id="UP000828390">
    <property type="component" value="Unassembled WGS sequence"/>
</dbReference>
<dbReference type="Gene3D" id="3.20.20.140">
    <property type="entry name" value="Metal-dependent hydrolases"/>
    <property type="match status" value="1"/>
</dbReference>
<evidence type="ECO:0000256" key="3">
    <source>
        <dbReference type="SAM" id="MobiDB-lite"/>
    </source>
</evidence>
<dbReference type="Pfam" id="PF01026">
    <property type="entry name" value="TatD_DNase"/>
    <property type="match status" value="1"/>
</dbReference>
<keyword evidence="2" id="KW-0378">Hydrolase</keyword>
<organism evidence="4 5">
    <name type="scientific">Dreissena polymorpha</name>
    <name type="common">Zebra mussel</name>
    <name type="synonym">Mytilus polymorpha</name>
    <dbReference type="NCBI Taxonomy" id="45954"/>
    <lineage>
        <taxon>Eukaryota</taxon>
        <taxon>Metazoa</taxon>
        <taxon>Spiralia</taxon>
        <taxon>Lophotrochozoa</taxon>
        <taxon>Mollusca</taxon>
        <taxon>Bivalvia</taxon>
        <taxon>Autobranchia</taxon>
        <taxon>Heteroconchia</taxon>
        <taxon>Euheterodonta</taxon>
        <taxon>Imparidentia</taxon>
        <taxon>Neoheterodontei</taxon>
        <taxon>Myida</taxon>
        <taxon>Dreissenoidea</taxon>
        <taxon>Dreissenidae</taxon>
        <taxon>Dreissena</taxon>
    </lineage>
</organism>
<evidence type="ECO:0000313" key="4">
    <source>
        <dbReference type="EMBL" id="KAH3720074.1"/>
    </source>
</evidence>
<feature type="region of interest" description="Disordered" evidence="3">
    <location>
        <begin position="81"/>
        <end position="143"/>
    </location>
</feature>
<dbReference type="SUPFAM" id="SSF51556">
    <property type="entry name" value="Metallo-dependent hydrolases"/>
    <property type="match status" value="1"/>
</dbReference>
<sequence>MDSDLITVEEVESSFDEELLLEPEGEGSTPSKSWAEQMDERDRVWTAAAQRIIAERSGKVPTACSPDVEVLDANNNISASPVAGHSNADHNQAAPYSNGRGYGRPWYGRRPRGRRSFDPRRWERSQSFFNNKGKNVQPVPRFEGDRRGKYNFVQPLPLLDPRIMPVRSNEGFKKRPQAQRERYGGNDGVSSIKRPRVDSCCPVRGCGETFDLRHVLKSHVPQVMDLRVPLSESLTRRRLAFLMALGVRVVRDGTSVGDLALFAYKMGYVPKGGGEKPSQVGAAEAIARLTGEEANTFFSLLDWSVLGRLWALLTCDEQKFFQETYSLTVEEQESRWQVAVDSHCHLDRWSIKVGVSLDGNILTHLKDHSPLVEIEVNVKAMVTNFCDPPTYPDVSLLKTLSSMRCFPTIGLHPKGASKYSDTDINQFAKLLGRPEVVGFGEVGLDHSVPYTEWLGQSILLRRVLGFLEERHVLILHCRGSKGDQDGREVNMRLLSILHGLISPNQRIHLHCFFGDLEMFRAFTDSFPNTYVGYTHKTSDLSPAALLALRTIPTERLLVETDAPYFVNPTIGPFSSPNVVGLAARNVGMIRGESTRDVLTATVSNFEDLYRLKL</sequence>
<dbReference type="InterPro" id="IPR032466">
    <property type="entry name" value="Metal_Hydrolase"/>
</dbReference>
<comment type="similarity">
    <text evidence="1">Belongs to the metallo-dependent hydrolases superfamily. TatD-type hydrolase family.</text>
</comment>
<feature type="compositionally biased region" description="Basic and acidic residues" evidence="3">
    <location>
        <begin position="115"/>
        <end position="124"/>
    </location>
</feature>
<dbReference type="AlphaFoldDB" id="A0A9D4CAT5"/>
<proteinExistence type="inferred from homology"/>
<evidence type="ECO:0000256" key="1">
    <source>
        <dbReference type="ARBA" id="ARBA00009275"/>
    </source>
</evidence>
<protein>
    <submittedName>
        <fullName evidence="4">Uncharacterized protein</fullName>
    </submittedName>
</protein>
<evidence type="ECO:0000256" key="2">
    <source>
        <dbReference type="ARBA" id="ARBA00022801"/>
    </source>
</evidence>
<dbReference type="InterPro" id="IPR018228">
    <property type="entry name" value="DNase_TatD-rel_CS"/>
</dbReference>
<feature type="compositionally biased region" description="Acidic residues" evidence="3">
    <location>
        <begin position="1"/>
        <end position="25"/>
    </location>
</feature>
<evidence type="ECO:0000313" key="5">
    <source>
        <dbReference type="Proteomes" id="UP000828390"/>
    </source>
</evidence>
<keyword evidence="5" id="KW-1185">Reference proteome</keyword>
<dbReference type="GO" id="GO:0016788">
    <property type="term" value="F:hydrolase activity, acting on ester bonds"/>
    <property type="evidence" value="ECO:0007669"/>
    <property type="project" value="InterPro"/>
</dbReference>
<accession>A0A9D4CAT5</accession>
<feature type="compositionally biased region" description="Polar residues" evidence="3">
    <location>
        <begin position="125"/>
        <end position="134"/>
    </location>
</feature>
<dbReference type="PANTHER" id="PTHR46363:SF1">
    <property type="entry name" value="DEOXYRIBONUCLEASE TATDN2-RELATED"/>
    <property type="match status" value="1"/>
</dbReference>
<gene>
    <name evidence="4" type="ORF">DPMN_062967</name>
</gene>
<dbReference type="PROSITE" id="PS01091">
    <property type="entry name" value="TATD_3"/>
    <property type="match status" value="1"/>
</dbReference>
<dbReference type="EMBL" id="JAIWYP010000013">
    <property type="protein sequence ID" value="KAH3720074.1"/>
    <property type="molecule type" value="Genomic_DNA"/>
</dbReference>
<reference evidence="4" key="1">
    <citation type="journal article" date="2019" name="bioRxiv">
        <title>The Genome of the Zebra Mussel, Dreissena polymorpha: A Resource for Invasive Species Research.</title>
        <authorList>
            <person name="McCartney M.A."/>
            <person name="Auch B."/>
            <person name="Kono T."/>
            <person name="Mallez S."/>
            <person name="Zhang Y."/>
            <person name="Obille A."/>
            <person name="Becker A."/>
            <person name="Abrahante J.E."/>
            <person name="Garbe J."/>
            <person name="Badalamenti J.P."/>
            <person name="Herman A."/>
            <person name="Mangelson H."/>
            <person name="Liachko I."/>
            <person name="Sullivan S."/>
            <person name="Sone E.D."/>
            <person name="Koren S."/>
            <person name="Silverstein K.A.T."/>
            <person name="Beckman K.B."/>
            <person name="Gohl D.M."/>
        </authorList>
    </citation>
    <scope>NUCLEOTIDE SEQUENCE</scope>
    <source>
        <strain evidence="4">Duluth1</strain>
        <tissue evidence="4">Whole animal</tissue>
    </source>
</reference>
<dbReference type="InterPro" id="IPR001130">
    <property type="entry name" value="TatD-like"/>
</dbReference>
<dbReference type="PANTHER" id="PTHR46363">
    <property type="entry name" value="DEOXYRIBONUCLEASE TATDN2-RELATED"/>
    <property type="match status" value="1"/>
</dbReference>
<comment type="caution">
    <text evidence="4">The sequence shown here is derived from an EMBL/GenBank/DDBJ whole genome shotgun (WGS) entry which is preliminary data.</text>
</comment>